<sequence length="522" mass="59090">MQLLSLILTADSQTFIECFSSTSYITGNTQLFQLTLHLQPFPDIDMITSNNMCKTQLPGLQVEATLKFPLISFPILNDPVVSFTYVFNQPQKLIFQLSEPNYNSIINEQHAMYELVFDKRVLNYDGAISSISHTKLNGTNCYSSIKLQYTGTDRFDVLAEPLNCNPPMTDAQTSVYLAYIDSGVLKQFKLPKCITGCLADEYSSSLSDFQLIKKYTVDRSEVLPAEIAIFNAYFAALSSNRLVQTQLIIYYLQNAIQTQIIQDITWKVSADPLLCSSHGHIMVQMNANEVAFQMEHTCAVQAENIFIEIVLFSSSHSYQTTKQLPLESFWGGEGTTFEVGGNYSKLREETAQFMINMKYMNNTVILYEHTFTGQAVRGCIKSSRIHSYVDKMCLQLQSELGQCSTRVHLKENQFHVMIHTGDNSDVAGEFHIQQEIDYKNEYTEICMACDIFVGDKCKETLKSFYKNIQKGKSGYIIDSEYEYYYGTQLVKEGYNSQLSASFGVFAVVIVAVAVFLVITVKM</sequence>
<protein>
    <submittedName>
        <fullName evidence="2">Uncharacterized protein</fullName>
    </submittedName>
</protein>
<reference evidence="2" key="1">
    <citation type="submission" date="2023-06" db="EMBL/GenBank/DDBJ databases">
        <authorList>
            <person name="Kurt Z."/>
        </authorList>
    </citation>
    <scope>NUCLEOTIDE SEQUENCE</scope>
</reference>
<keyword evidence="1" id="KW-0812">Transmembrane</keyword>
<evidence type="ECO:0000256" key="1">
    <source>
        <dbReference type="SAM" id="Phobius"/>
    </source>
</evidence>
<evidence type="ECO:0000313" key="4">
    <source>
        <dbReference type="Proteomes" id="UP001642409"/>
    </source>
</evidence>
<gene>
    <name evidence="2" type="ORF">HINF_LOCUS21104</name>
    <name evidence="3" type="ORF">HINF_LOCUS78764</name>
</gene>
<dbReference type="Proteomes" id="UP001642409">
    <property type="component" value="Unassembled WGS sequence"/>
</dbReference>
<evidence type="ECO:0000313" key="3">
    <source>
        <dbReference type="EMBL" id="CAL6115752.1"/>
    </source>
</evidence>
<name>A0AA86TYI7_9EUKA</name>
<keyword evidence="1" id="KW-0472">Membrane</keyword>
<dbReference type="EMBL" id="CATOUU010000532">
    <property type="protein sequence ID" value="CAI9933459.1"/>
    <property type="molecule type" value="Genomic_DNA"/>
</dbReference>
<feature type="transmembrane region" description="Helical" evidence="1">
    <location>
        <begin position="498"/>
        <end position="520"/>
    </location>
</feature>
<keyword evidence="1" id="KW-1133">Transmembrane helix</keyword>
<evidence type="ECO:0000313" key="2">
    <source>
        <dbReference type="EMBL" id="CAI9933459.1"/>
    </source>
</evidence>
<keyword evidence="4" id="KW-1185">Reference proteome</keyword>
<reference evidence="3 4" key="2">
    <citation type="submission" date="2024-07" db="EMBL/GenBank/DDBJ databases">
        <authorList>
            <person name="Akdeniz Z."/>
        </authorList>
    </citation>
    <scope>NUCLEOTIDE SEQUENCE [LARGE SCALE GENOMIC DNA]</scope>
</reference>
<accession>A0AA86TYI7</accession>
<dbReference type="EMBL" id="CAXDID020000912">
    <property type="protein sequence ID" value="CAL6115752.1"/>
    <property type="molecule type" value="Genomic_DNA"/>
</dbReference>
<comment type="caution">
    <text evidence="2">The sequence shown here is derived from an EMBL/GenBank/DDBJ whole genome shotgun (WGS) entry which is preliminary data.</text>
</comment>
<proteinExistence type="predicted"/>
<organism evidence="2">
    <name type="scientific">Hexamita inflata</name>
    <dbReference type="NCBI Taxonomy" id="28002"/>
    <lineage>
        <taxon>Eukaryota</taxon>
        <taxon>Metamonada</taxon>
        <taxon>Diplomonadida</taxon>
        <taxon>Hexamitidae</taxon>
        <taxon>Hexamitinae</taxon>
        <taxon>Hexamita</taxon>
    </lineage>
</organism>
<dbReference type="AlphaFoldDB" id="A0AA86TYI7"/>